<sequence length="358" mass="40444">MGIRMGQGRVQHAWERVKWLASDRDLKRFNQSLDHWDRVFAAAAAAAQLSMSIRILEHTTKLTERHTIASGDAAPAGQALVRPTQDPSSVTGTLQAPSSLMPGRLSMFLSTLRDPVDLRIQERFEYLGDTMTAIVQGGPVMVRSWSNTGQDTYSLMPAAEAYGLAFAFQITRLLPGRLSLKILAMYSTSSMFSIDVKWRLNFVGLLRFNSSAYHAAATGNWLFLRDLLVNKEIRITHRTIYGDTLLHVSHQVLVMRYGWLTILRLAQSMAILRSSESFSSLEQMSMQLTTKAIHHCTLLSKRHATTKSFDCFSNMGPTYITKTAKDVRPYTAITTRRYRKLYDTVEMISIIRRKTTLA</sequence>
<evidence type="ECO:0000313" key="3">
    <source>
        <dbReference type="Proteomes" id="UP000077248"/>
    </source>
</evidence>
<name>A0A177DHT4_ALTAL</name>
<dbReference type="GeneID" id="29116072"/>
<dbReference type="RefSeq" id="XP_018384359.1">
    <property type="nucleotide sequence ID" value="XM_018530478.1"/>
</dbReference>
<gene>
    <name evidence="2" type="ORF">CC77DRAFT_176824</name>
</gene>
<feature type="compositionally biased region" description="Polar residues" evidence="1">
    <location>
        <begin position="85"/>
        <end position="95"/>
    </location>
</feature>
<accession>A0A177DHT4</accession>
<dbReference type="AlphaFoldDB" id="A0A177DHT4"/>
<organism evidence="2 3">
    <name type="scientific">Alternaria alternata</name>
    <name type="common">Alternaria rot fungus</name>
    <name type="synonym">Torula alternata</name>
    <dbReference type="NCBI Taxonomy" id="5599"/>
    <lineage>
        <taxon>Eukaryota</taxon>
        <taxon>Fungi</taxon>
        <taxon>Dikarya</taxon>
        <taxon>Ascomycota</taxon>
        <taxon>Pezizomycotina</taxon>
        <taxon>Dothideomycetes</taxon>
        <taxon>Pleosporomycetidae</taxon>
        <taxon>Pleosporales</taxon>
        <taxon>Pleosporineae</taxon>
        <taxon>Pleosporaceae</taxon>
        <taxon>Alternaria</taxon>
        <taxon>Alternaria sect. Alternaria</taxon>
        <taxon>Alternaria alternata complex</taxon>
    </lineage>
</organism>
<dbReference type="EMBL" id="KV441482">
    <property type="protein sequence ID" value="OAG18938.1"/>
    <property type="molecule type" value="Genomic_DNA"/>
</dbReference>
<dbReference type="KEGG" id="aalt:CC77DRAFT_176824"/>
<evidence type="ECO:0000256" key="1">
    <source>
        <dbReference type="SAM" id="MobiDB-lite"/>
    </source>
</evidence>
<dbReference type="VEuPathDB" id="FungiDB:CC77DRAFT_176824"/>
<proteinExistence type="predicted"/>
<keyword evidence="3" id="KW-1185">Reference proteome</keyword>
<reference evidence="2 3" key="1">
    <citation type="submission" date="2016-05" db="EMBL/GenBank/DDBJ databases">
        <title>Comparative analysis of secretome profiles of manganese(II)-oxidizing ascomycete fungi.</title>
        <authorList>
            <consortium name="DOE Joint Genome Institute"/>
            <person name="Zeiner C.A."/>
            <person name="Purvine S.O."/>
            <person name="Zink E.M."/>
            <person name="Wu S."/>
            <person name="Pasa-Tolic L."/>
            <person name="Chaput D.L."/>
            <person name="Haridas S."/>
            <person name="Grigoriev I.V."/>
            <person name="Santelli C.M."/>
            <person name="Hansel C.M."/>
        </authorList>
    </citation>
    <scope>NUCLEOTIDE SEQUENCE [LARGE SCALE GENOMIC DNA]</scope>
    <source>
        <strain evidence="2 3">SRC1lrK2f</strain>
    </source>
</reference>
<protein>
    <submittedName>
        <fullName evidence="2">Uncharacterized protein</fullName>
    </submittedName>
</protein>
<feature type="region of interest" description="Disordered" evidence="1">
    <location>
        <begin position="73"/>
        <end position="95"/>
    </location>
</feature>
<dbReference type="Proteomes" id="UP000077248">
    <property type="component" value="Unassembled WGS sequence"/>
</dbReference>
<evidence type="ECO:0000313" key="2">
    <source>
        <dbReference type="EMBL" id="OAG18938.1"/>
    </source>
</evidence>